<dbReference type="InterPro" id="IPR036633">
    <property type="entry name" value="Prn/Lys/Arg_de-COase_C_sf"/>
</dbReference>
<sequence length="517" mass="56848">MGILFVSVLFPSAIMKEELYHPEKDKLMDKHTTQPSLLDTLKAHAASGSIPMHMPGHKRNTGLLGTELPYNIDITEIDGFDNLHGASGILNEYMEEIADFYGTERSFYLVNGSTCGILAGIRAAMKRGGKIAIARNCHKSVYHAIELFGLETVYLMPEMDEAFGIYGGIATASIADTLKTHPDTQLVVLTSPTYEGVVSDIAAIAEICHTYGIPLLVDEAHGSHFNHSEHFPSSATALGADIVIQSLHKTLPSLTMTSLAHLTGDLIRPEEVARQLAIFESSSPSYVLMASIDRCFRLLRDKGEQLFENYNQRLAGFSEKMEQLQHLKVLCHGNDRSALHPTFFAFDKGKILISTQGTGLTGQKLSEMLRSEYHIEMEMVYGDHALAMTSVCDTDVAMDALADALLAIDGTLDSKSGEHTLYNGTLLFSLPDKQCEIWQALESEKVDCSIENAIGQMAAEYVWAYPPGIPLLVPGERISNGFIRQVHTLLEKGTKVYSDADGLPKNIQIMHYKSLAH</sequence>
<evidence type="ECO:0000256" key="1">
    <source>
        <dbReference type="ARBA" id="ARBA00001933"/>
    </source>
</evidence>
<evidence type="ECO:0000256" key="4">
    <source>
        <dbReference type="ARBA" id="ARBA00022898"/>
    </source>
</evidence>
<dbReference type="PANTHER" id="PTHR43277:SF3">
    <property type="entry name" value="DECARBOXYLASE, PUTATIVE-RELATED"/>
    <property type="match status" value="1"/>
</dbReference>
<proteinExistence type="inferred from homology"/>
<evidence type="ECO:0000259" key="7">
    <source>
        <dbReference type="Pfam" id="PF03711"/>
    </source>
</evidence>
<comment type="caution">
    <text evidence="8">The sequence shown here is derived from an EMBL/GenBank/DDBJ whole genome shotgun (WGS) entry which is preliminary data.</text>
</comment>
<dbReference type="SUPFAM" id="SSF55904">
    <property type="entry name" value="Ornithine decarboxylase C-terminal domain"/>
    <property type="match status" value="1"/>
</dbReference>
<dbReference type="Gene3D" id="3.90.105.10">
    <property type="entry name" value="Molybdopterin biosynthesis moea protein, domain 2"/>
    <property type="match status" value="1"/>
</dbReference>
<evidence type="ECO:0000259" key="6">
    <source>
        <dbReference type="Pfam" id="PF01276"/>
    </source>
</evidence>
<dbReference type="InterPro" id="IPR052357">
    <property type="entry name" value="Orn_Lys_Arg_decarboxylase-I"/>
</dbReference>
<evidence type="ECO:0000313" key="8">
    <source>
        <dbReference type="EMBL" id="MPM59723.1"/>
    </source>
</evidence>
<evidence type="ECO:0000256" key="2">
    <source>
        <dbReference type="ARBA" id="ARBA00010671"/>
    </source>
</evidence>
<dbReference type="Pfam" id="PF01276">
    <property type="entry name" value="OKR_DC_1"/>
    <property type="match status" value="1"/>
</dbReference>
<keyword evidence="4" id="KW-0663">Pyridoxal phosphate</keyword>
<dbReference type="InterPro" id="IPR015424">
    <property type="entry name" value="PyrdxlP-dep_Trfase"/>
</dbReference>
<reference evidence="8" key="1">
    <citation type="submission" date="2019-08" db="EMBL/GenBank/DDBJ databases">
        <authorList>
            <person name="Kucharzyk K."/>
            <person name="Murdoch R.W."/>
            <person name="Higgins S."/>
            <person name="Loffler F."/>
        </authorList>
    </citation>
    <scope>NUCLEOTIDE SEQUENCE</scope>
</reference>
<name>A0A645B9C0_9ZZZZ</name>
<evidence type="ECO:0000256" key="3">
    <source>
        <dbReference type="ARBA" id="ARBA00022793"/>
    </source>
</evidence>
<gene>
    <name evidence="8" type="primary">speA_35</name>
    <name evidence="8" type="ORF">SDC9_106569</name>
</gene>
<dbReference type="PANTHER" id="PTHR43277">
    <property type="entry name" value="ARGININE DECARBOXYLASE"/>
    <property type="match status" value="1"/>
</dbReference>
<dbReference type="Pfam" id="PF03711">
    <property type="entry name" value="OKR_DC_1_C"/>
    <property type="match status" value="1"/>
</dbReference>
<feature type="domain" description="Orn/Lys/Arg decarboxylases family 1 pyridoxal-P attachment site" evidence="6">
    <location>
        <begin position="36"/>
        <end position="346"/>
    </location>
</feature>
<keyword evidence="3" id="KW-0210">Decarboxylase</keyword>
<dbReference type="EC" id="4.1.1.19" evidence="8"/>
<dbReference type="InterPro" id="IPR008286">
    <property type="entry name" value="Prn/Lys/Arg_de-COase_C"/>
</dbReference>
<dbReference type="SUPFAM" id="SSF53383">
    <property type="entry name" value="PLP-dependent transferases"/>
    <property type="match status" value="1"/>
</dbReference>
<comment type="similarity">
    <text evidence="2">Belongs to the Orn/Lys/Arg decarboxylase class-I family.</text>
</comment>
<keyword evidence="5 8" id="KW-0456">Lyase</keyword>
<comment type="cofactor">
    <cofactor evidence="1">
        <name>pyridoxal 5'-phosphate</name>
        <dbReference type="ChEBI" id="CHEBI:597326"/>
    </cofactor>
</comment>
<dbReference type="AlphaFoldDB" id="A0A645B9C0"/>
<accession>A0A645B9C0</accession>
<dbReference type="GO" id="GO:0008792">
    <property type="term" value="F:arginine decarboxylase activity"/>
    <property type="evidence" value="ECO:0007669"/>
    <property type="project" value="UniProtKB-EC"/>
</dbReference>
<organism evidence="8">
    <name type="scientific">bioreactor metagenome</name>
    <dbReference type="NCBI Taxonomy" id="1076179"/>
    <lineage>
        <taxon>unclassified sequences</taxon>
        <taxon>metagenomes</taxon>
        <taxon>ecological metagenomes</taxon>
    </lineage>
</organism>
<feature type="domain" description="Orn/Lys/Arg decarboxylase C-terminal" evidence="7">
    <location>
        <begin position="443"/>
        <end position="480"/>
    </location>
</feature>
<evidence type="ECO:0000256" key="5">
    <source>
        <dbReference type="ARBA" id="ARBA00023239"/>
    </source>
</evidence>
<protein>
    <submittedName>
        <fullName evidence="8">Arginine decarboxylase</fullName>
        <ecNumber evidence="8">4.1.1.19</ecNumber>
    </submittedName>
</protein>
<dbReference type="EMBL" id="VSSQ01017428">
    <property type="protein sequence ID" value="MPM59723.1"/>
    <property type="molecule type" value="Genomic_DNA"/>
</dbReference>
<dbReference type="InterPro" id="IPR015421">
    <property type="entry name" value="PyrdxlP-dep_Trfase_major"/>
</dbReference>
<dbReference type="Gene3D" id="3.40.640.10">
    <property type="entry name" value="Type I PLP-dependent aspartate aminotransferase-like (Major domain)"/>
    <property type="match status" value="1"/>
</dbReference>
<dbReference type="InterPro" id="IPR000310">
    <property type="entry name" value="Orn/Lys/Arg_deCO2ase_major_dom"/>
</dbReference>